<comment type="caution">
    <text evidence="5">The sequence shown here is derived from an EMBL/GenBank/DDBJ whole genome shotgun (WGS) entry which is preliminary data.</text>
</comment>
<sequence>MKDRYIGQSRGFGFITYANPLVVDKVIEENYVINGKQVEIKRTIPKVSVQSRDFKTKKIFVGGVPTTIAKDNFRKFSKYGKVVDHQIIHDLATNHSQGFGFIIFNSEQVVDDMLVTRVI</sequence>
<dbReference type="InterPro" id="IPR035979">
    <property type="entry name" value="RBD_domain_sf"/>
</dbReference>
<dbReference type="AlphaFoldDB" id="A0A822XYB9"/>
<dbReference type="InterPro" id="IPR012677">
    <property type="entry name" value="Nucleotide-bd_a/b_plait_sf"/>
</dbReference>
<dbReference type="GO" id="GO:0003723">
    <property type="term" value="F:RNA binding"/>
    <property type="evidence" value="ECO:0007669"/>
    <property type="project" value="UniProtKB-UniRule"/>
</dbReference>
<evidence type="ECO:0000259" key="4">
    <source>
        <dbReference type="PROSITE" id="PS50102"/>
    </source>
</evidence>
<keyword evidence="3" id="KW-0694">RNA-binding</keyword>
<accession>A0A822XYB9</accession>
<evidence type="ECO:0000313" key="5">
    <source>
        <dbReference type="EMBL" id="DAD25360.1"/>
    </source>
</evidence>
<dbReference type="Gene3D" id="3.30.70.330">
    <property type="match status" value="2"/>
</dbReference>
<evidence type="ECO:0000313" key="6">
    <source>
        <dbReference type="Proteomes" id="UP000607653"/>
    </source>
</evidence>
<dbReference type="PANTHER" id="PTHR48033">
    <property type="entry name" value="RNA-BINDING (RRM/RBD/RNP MOTIFS) FAMILY PROTEIN"/>
    <property type="match status" value="1"/>
</dbReference>
<keyword evidence="2" id="KW-0539">Nucleus</keyword>
<dbReference type="PROSITE" id="PS50102">
    <property type="entry name" value="RRM"/>
    <property type="match status" value="1"/>
</dbReference>
<dbReference type="Pfam" id="PF00076">
    <property type="entry name" value="RRM_1"/>
    <property type="match status" value="1"/>
</dbReference>
<dbReference type="InterPro" id="IPR000504">
    <property type="entry name" value="RRM_dom"/>
</dbReference>
<keyword evidence="6" id="KW-1185">Reference proteome</keyword>
<dbReference type="GO" id="GO:0005634">
    <property type="term" value="C:nucleus"/>
    <property type="evidence" value="ECO:0007669"/>
    <property type="project" value="UniProtKB-SubCell"/>
</dbReference>
<dbReference type="EMBL" id="DUZY01000001">
    <property type="protein sequence ID" value="DAD25360.1"/>
    <property type="molecule type" value="Genomic_DNA"/>
</dbReference>
<gene>
    <name evidence="5" type="ORF">HUJ06_026824</name>
</gene>
<dbReference type="SUPFAM" id="SSF54928">
    <property type="entry name" value="RNA-binding domain, RBD"/>
    <property type="match status" value="1"/>
</dbReference>
<dbReference type="Proteomes" id="UP000607653">
    <property type="component" value="Unassembled WGS sequence"/>
</dbReference>
<reference evidence="5 6" key="1">
    <citation type="journal article" date="2020" name="Mol. Biol. Evol.">
        <title>Distinct Expression and Methylation Patterns for Genes with Different Fates following a Single Whole-Genome Duplication in Flowering Plants.</title>
        <authorList>
            <person name="Shi T."/>
            <person name="Rahmani R.S."/>
            <person name="Gugger P.F."/>
            <person name="Wang M."/>
            <person name="Li H."/>
            <person name="Zhang Y."/>
            <person name="Li Z."/>
            <person name="Wang Q."/>
            <person name="Van de Peer Y."/>
            <person name="Marchal K."/>
            <person name="Chen J."/>
        </authorList>
    </citation>
    <scope>NUCLEOTIDE SEQUENCE [LARGE SCALE GENOMIC DNA]</scope>
    <source>
        <tissue evidence="5">Leaf</tissue>
    </source>
</reference>
<organism evidence="5 6">
    <name type="scientific">Nelumbo nucifera</name>
    <name type="common">Sacred lotus</name>
    <dbReference type="NCBI Taxonomy" id="4432"/>
    <lineage>
        <taxon>Eukaryota</taxon>
        <taxon>Viridiplantae</taxon>
        <taxon>Streptophyta</taxon>
        <taxon>Embryophyta</taxon>
        <taxon>Tracheophyta</taxon>
        <taxon>Spermatophyta</taxon>
        <taxon>Magnoliopsida</taxon>
        <taxon>Proteales</taxon>
        <taxon>Nelumbonaceae</taxon>
        <taxon>Nelumbo</taxon>
    </lineage>
</organism>
<protein>
    <recommendedName>
        <fullName evidence="4">RRM domain-containing protein</fullName>
    </recommendedName>
</protein>
<evidence type="ECO:0000256" key="2">
    <source>
        <dbReference type="ARBA" id="ARBA00023242"/>
    </source>
</evidence>
<comment type="subcellular location">
    <subcellularLocation>
        <location evidence="1">Nucleus</location>
    </subcellularLocation>
</comment>
<evidence type="ECO:0000256" key="1">
    <source>
        <dbReference type="ARBA" id="ARBA00004123"/>
    </source>
</evidence>
<name>A0A822XYB9_NELNU</name>
<dbReference type="PANTHER" id="PTHR48033:SF4">
    <property type="entry name" value="OS08G0320100 PROTEIN"/>
    <property type="match status" value="1"/>
</dbReference>
<evidence type="ECO:0000256" key="3">
    <source>
        <dbReference type="PROSITE-ProRule" id="PRU00176"/>
    </source>
</evidence>
<proteinExistence type="predicted"/>
<feature type="domain" description="RRM" evidence="4">
    <location>
        <begin position="57"/>
        <end position="119"/>
    </location>
</feature>